<evidence type="ECO:0000313" key="5">
    <source>
        <dbReference type="Proteomes" id="UP001231924"/>
    </source>
</evidence>
<comment type="caution">
    <text evidence="4">The sequence shown here is derived from an EMBL/GenBank/DDBJ whole genome shotgun (WGS) entry which is preliminary data.</text>
</comment>
<dbReference type="SUPFAM" id="SSF53474">
    <property type="entry name" value="alpha/beta-Hydrolases"/>
    <property type="match status" value="1"/>
</dbReference>
<keyword evidence="3" id="KW-0443">Lipid metabolism</keyword>
<organism evidence="4 5">
    <name type="scientific">Actinomycetospora termitidis</name>
    <dbReference type="NCBI Taxonomy" id="3053470"/>
    <lineage>
        <taxon>Bacteria</taxon>
        <taxon>Bacillati</taxon>
        <taxon>Actinomycetota</taxon>
        <taxon>Actinomycetes</taxon>
        <taxon>Pseudonocardiales</taxon>
        <taxon>Pseudonocardiaceae</taxon>
        <taxon>Actinomycetospora</taxon>
    </lineage>
</organism>
<reference evidence="4 5" key="1">
    <citation type="submission" date="2023-06" db="EMBL/GenBank/DDBJ databases">
        <title>Actinomycetospora Odt1-22.</title>
        <authorList>
            <person name="Supong K."/>
        </authorList>
    </citation>
    <scope>NUCLEOTIDE SEQUENCE [LARGE SCALE GENOMIC DNA]</scope>
    <source>
        <strain evidence="4 5">Odt1-22</strain>
    </source>
</reference>
<keyword evidence="1" id="KW-0378">Hydrolase</keyword>
<protein>
    <submittedName>
        <fullName evidence="4">Chlorophyllase</fullName>
    </submittedName>
</protein>
<gene>
    <name evidence="4" type="ORF">QRT03_30340</name>
</gene>
<dbReference type="Gene3D" id="3.40.50.1820">
    <property type="entry name" value="alpha/beta hydrolase"/>
    <property type="match status" value="1"/>
</dbReference>
<dbReference type="EMBL" id="JASVWF010000010">
    <property type="protein sequence ID" value="MDL5160302.1"/>
    <property type="molecule type" value="Genomic_DNA"/>
</dbReference>
<proteinExistence type="predicted"/>
<accession>A0ABT7MJZ7</accession>
<keyword evidence="2" id="KW-0442">Lipid degradation</keyword>
<dbReference type="RefSeq" id="WP_286057017.1">
    <property type="nucleotide sequence ID" value="NZ_JASVWF010000010.1"/>
</dbReference>
<dbReference type="PANTHER" id="PTHR10272:SF0">
    <property type="entry name" value="PLATELET-ACTIVATING FACTOR ACETYLHYDROLASE"/>
    <property type="match status" value="1"/>
</dbReference>
<name>A0ABT7MJZ7_9PSEU</name>
<dbReference type="PANTHER" id="PTHR10272">
    <property type="entry name" value="PLATELET-ACTIVATING FACTOR ACETYLHYDROLASE"/>
    <property type="match status" value="1"/>
</dbReference>
<keyword evidence="5" id="KW-1185">Reference proteome</keyword>
<dbReference type="InterPro" id="IPR017395">
    <property type="entry name" value="Chlorophyllase-like"/>
</dbReference>
<dbReference type="InterPro" id="IPR029058">
    <property type="entry name" value="AB_hydrolase_fold"/>
</dbReference>
<dbReference type="Proteomes" id="UP001231924">
    <property type="component" value="Unassembled WGS sequence"/>
</dbReference>
<evidence type="ECO:0000256" key="1">
    <source>
        <dbReference type="ARBA" id="ARBA00022801"/>
    </source>
</evidence>
<dbReference type="Pfam" id="PF07224">
    <property type="entry name" value="Chlorophyllase"/>
    <property type="match status" value="1"/>
</dbReference>
<sequence length="301" mass="31364">MDVNAVPVVSVAPVSLPSPDRGHDLDVRVSAPVTGTGLPVVVFSHGFGSSLRGYGPLTDHWAAHGFVVVQPTHLDSRTVAVASPASPWRSRADDLRRILDDLAVLVRAVPGLEGRVDAGRVGVAGHSFGGQTAGLLLGLRVLDPDGVPGPDLSDARVQVGVLLATAGRGGDSLAPGMIERMPWLNPTFDGLTTPTLVVVGDADRSPLTVRGPEWMTDPYRLAPGATDLLTVLGGEHSLGGIPGYEAAETTDEDPARVAVVQRTTTAYLRSALEPGDDAWARARESVDPALARLESRDTAPA</sequence>
<evidence type="ECO:0000256" key="3">
    <source>
        <dbReference type="ARBA" id="ARBA00023098"/>
    </source>
</evidence>
<evidence type="ECO:0000256" key="2">
    <source>
        <dbReference type="ARBA" id="ARBA00022963"/>
    </source>
</evidence>
<evidence type="ECO:0000313" key="4">
    <source>
        <dbReference type="EMBL" id="MDL5160302.1"/>
    </source>
</evidence>